<evidence type="ECO:0000256" key="15">
    <source>
        <dbReference type="SAM" id="MobiDB-lite"/>
    </source>
</evidence>
<evidence type="ECO:0000313" key="17">
    <source>
        <dbReference type="Ensembl" id="ENSBIXP00000036788.1"/>
    </source>
</evidence>
<dbReference type="OMA" id="GTPIDWG"/>
<comment type="subcellular location">
    <subcellularLocation>
        <location evidence="2">Cell junction</location>
        <location evidence="2">Adherens junction</location>
    </subcellularLocation>
    <subcellularLocation>
        <location evidence="1">Cytoplasm</location>
        <location evidence="1">Cytosol</location>
    </subcellularLocation>
    <subcellularLocation>
        <location evidence="3">Membrane</location>
        <topology evidence="3">Lipid-anchor</topology>
    </subcellularLocation>
</comment>
<keyword evidence="5" id="KW-0963">Cytoplasm</keyword>
<dbReference type="STRING" id="30522.A0A4W2EIP8"/>
<sequence>MRSPRNARLAFESELSLLPPFSLHCCARRAGTPSGAGRIKAKELPESWQPRAGLGAGEQGREECSWASPTGPPRPSGVALFPRGSGKVGGVDTQAGTPQAPPSFQTSPHQRHPFLRFGHGPVRPAPRLPHRPRFLRPPLCFCLAGGPCIPGPLPRPLASHRGGGEARVWGAWPGGAGLGGAGPRAGARGGGGQLVDRRYWSRSASRAEAAARGGGSWAGRLHGASGACLSSAGSGRRRPDRAARLLLIMGDVLSTHLDDARRQHIAEKTGKILTEFLRFYEDQYGVALFNSMRHEIEGTGLPQAQLLWRKVPLEERIIFSGNLFQYQEDNKKWRNRFSLVPHNYGLVLYENKVAYERQIPPRAVINSAGYKILTSLDQYLELVGNSLPGTTPKSGSAPILKCPTQFPLILWHPSARHYYFCMMTEAEQDKWQAVLQDCVRHCNNGIPEDSKVEGPAFTDAIRMYRQSKELYGTWEMLCGNEVQILSNLVMEELGPELKAELVPRLKGKPQERQRQWIQISDAVYRMVYEQAKARFEAVLSKLQLARPAMEAVIRTDMDQIITSKEHLASKIRASILPKAEVCVRNHVQPYIPSILEALMVPTSQGFTEVRDVFFKEVTDMNLNVINEGGIDKLGEYMEKLSQLAYHPLKMHSCYEKMEPLRLDGLQQRFDVSSMSVFKQRAQIHMREQMDNAVYTFETLLHQELGKGPTKEELCKSIQRILERVLKKYDYDSSTVRKRFFREALLQITIPFLLKKLAPTCKSELSRFQELIFEDFARFILVENTYEEVVLQTVMKDILQAVKEAAVQRKHNLYRDSVVMHNSDPNLHLLAEGVPIDWGEEYGDSGAGGGDPGAQEAAPLSEKRRRAKQVVSVVQDEDAGLPFEAAPEPPSPSSPDSVTELRGLLTRDLQAESPPLAGPLLNGAPVQESPQPGLAPEATSPPASPLRQLPSEKLVGLEPSKPSDQETGEQVSSPGSRPPIHTTTEDSAGVQTEF</sequence>
<dbReference type="InterPro" id="IPR001849">
    <property type="entry name" value="PH_domain"/>
</dbReference>
<dbReference type="PROSITE" id="PS50003">
    <property type="entry name" value="PH_DOMAIN"/>
    <property type="match status" value="1"/>
</dbReference>
<keyword evidence="10" id="KW-0449">Lipoprotein</keyword>
<evidence type="ECO:0000256" key="7">
    <source>
        <dbReference type="ARBA" id="ARBA00022707"/>
    </source>
</evidence>
<evidence type="ECO:0000256" key="1">
    <source>
        <dbReference type="ARBA" id="ARBA00004514"/>
    </source>
</evidence>
<dbReference type="SUPFAM" id="SSF50729">
    <property type="entry name" value="PH domain-like"/>
    <property type="match status" value="1"/>
</dbReference>
<evidence type="ECO:0000313" key="18">
    <source>
        <dbReference type="Proteomes" id="UP000314981"/>
    </source>
</evidence>
<evidence type="ECO:0000256" key="8">
    <source>
        <dbReference type="ARBA" id="ARBA00022949"/>
    </source>
</evidence>
<feature type="region of interest" description="Disordered" evidence="15">
    <location>
        <begin position="49"/>
        <end position="74"/>
    </location>
</feature>
<feature type="compositionally biased region" description="Polar residues" evidence="15">
    <location>
        <begin position="967"/>
        <end position="993"/>
    </location>
</feature>
<name>A0A4W2EIP8_BOBOX</name>
<evidence type="ECO:0000256" key="14">
    <source>
        <dbReference type="ARBA" id="ARBA00081505"/>
    </source>
</evidence>
<evidence type="ECO:0000256" key="9">
    <source>
        <dbReference type="ARBA" id="ARBA00023136"/>
    </source>
</evidence>
<feature type="compositionally biased region" description="Polar residues" evidence="15">
    <location>
        <begin position="94"/>
        <end position="108"/>
    </location>
</feature>
<dbReference type="InterPro" id="IPR059060">
    <property type="entry name" value="Niban_1/2/3_dom"/>
</dbReference>
<keyword evidence="8" id="KW-0965">Cell junction</keyword>
<reference evidence="17" key="2">
    <citation type="submission" date="2025-08" db="UniProtKB">
        <authorList>
            <consortium name="Ensembl"/>
        </authorList>
    </citation>
    <scope>IDENTIFICATION</scope>
</reference>
<feature type="region of interest" description="Disordered" evidence="15">
    <location>
        <begin position="86"/>
        <end position="108"/>
    </location>
</feature>
<dbReference type="GO" id="GO:0005912">
    <property type="term" value="C:adherens junction"/>
    <property type="evidence" value="ECO:0007669"/>
    <property type="project" value="UniProtKB-SubCell"/>
</dbReference>
<dbReference type="AlphaFoldDB" id="A0A4W2EIP8"/>
<dbReference type="Ensembl" id="ENSBIXT00000027667.1">
    <property type="protein sequence ID" value="ENSBIXP00000036788.1"/>
    <property type="gene ID" value="ENSBIXG00000020285.1"/>
</dbReference>
<dbReference type="InterPro" id="IPR011993">
    <property type="entry name" value="PH-like_dom_sf"/>
</dbReference>
<proteinExistence type="inferred from homology"/>
<evidence type="ECO:0000256" key="10">
    <source>
        <dbReference type="ARBA" id="ARBA00023288"/>
    </source>
</evidence>
<accession>A0A4W2EIP8</accession>
<keyword evidence="18" id="KW-1185">Reference proteome</keyword>
<evidence type="ECO:0000256" key="2">
    <source>
        <dbReference type="ARBA" id="ARBA00004536"/>
    </source>
</evidence>
<feature type="region of interest" description="Disordered" evidence="15">
    <location>
        <begin position="840"/>
        <end position="993"/>
    </location>
</feature>
<dbReference type="Pfam" id="PF26089">
    <property type="entry name" value="PH_Niban2"/>
    <property type="match status" value="1"/>
</dbReference>
<evidence type="ECO:0000259" key="16">
    <source>
        <dbReference type="PROSITE" id="PS50003"/>
    </source>
</evidence>
<evidence type="ECO:0000256" key="5">
    <source>
        <dbReference type="ARBA" id="ARBA00022490"/>
    </source>
</evidence>
<keyword evidence="9" id="KW-0472">Membrane</keyword>
<feature type="domain" description="PH" evidence="16">
    <location>
        <begin position="316"/>
        <end position="440"/>
    </location>
</feature>
<organism evidence="17 18">
    <name type="scientific">Bos indicus x Bos taurus</name>
    <name type="common">Hybrid cattle</name>
    <dbReference type="NCBI Taxonomy" id="30522"/>
    <lineage>
        <taxon>Eukaryota</taxon>
        <taxon>Metazoa</taxon>
        <taxon>Chordata</taxon>
        <taxon>Craniata</taxon>
        <taxon>Vertebrata</taxon>
        <taxon>Euteleostomi</taxon>
        <taxon>Mammalia</taxon>
        <taxon>Eutheria</taxon>
        <taxon>Laurasiatheria</taxon>
        <taxon>Artiodactyla</taxon>
        <taxon>Ruminantia</taxon>
        <taxon>Pecora</taxon>
        <taxon>Bovidae</taxon>
        <taxon>Bovinae</taxon>
        <taxon>Bos</taxon>
    </lineage>
</organism>
<dbReference type="Gene3D" id="2.30.29.30">
    <property type="entry name" value="Pleckstrin-homology domain (PH domain)/Phosphotyrosine-binding domain (PTB)"/>
    <property type="match status" value="1"/>
</dbReference>
<evidence type="ECO:0000256" key="11">
    <source>
        <dbReference type="ARBA" id="ARBA00072547"/>
    </source>
</evidence>
<evidence type="ECO:0000256" key="13">
    <source>
        <dbReference type="ARBA" id="ARBA00077303"/>
    </source>
</evidence>
<evidence type="ECO:0000256" key="6">
    <source>
        <dbReference type="ARBA" id="ARBA00022553"/>
    </source>
</evidence>
<reference evidence="17" key="3">
    <citation type="submission" date="2025-09" db="UniProtKB">
        <authorList>
            <consortium name="Ensembl"/>
        </authorList>
    </citation>
    <scope>IDENTIFICATION</scope>
</reference>
<dbReference type="Pfam" id="PF26086">
    <property type="entry name" value="Niban2"/>
    <property type="match status" value="1"/>
</dbReference>
<dbReference type="GO" id="GO:0016020">
    <property type="term" value="C:membrane"/>
    <property type="evidence" value="ECO:0007669"/>
    <property type="project" value="UniProtKB-SubCell"/>
</dbReference>
<dbReference type="CDD" id="cd23949">
    <property type="entry name" value="Niban-like"/>
    <property type="match status" value="1"/>
</dbReference>
<keyword evidence="6" id="KW-0597">Phosphoprotein</keyword>
<reference evidence="17 18" key="1">
    <citation type="submission" date="2018-11" db="EMBL/GenBank/DDBJ databases">
        <title>Haplotype-resolved cattle genomes.</title>
        <authorList>
            <person name="Low W.Y."/>
            <person name="Tearle R."/>
            <person name="Bickhart D.M."/>
            <person name="Rosen B.D."/>
            <person name="Koren S."/>
            <person name="Rhie A."/>
            <person name="Hiendleder S."/>
            <person name="Phillippy A.M."/>
            <person name="Smith T.P.L."/>
            <person name="Williams J.L."/>
        </authorList>
    </citation>
    <scope>NUCLEOTIDE SEQUENCE [LARGE SCALE GENOMIC DNA]</scope>
</reference>
<dbReference type="PANTHER" id="PTHR14392">
    <property type="entry name" value="NIBAN FAMILY MEMBER"/>
    <property type="match status" value="1"/>
</dbReference>
<comment type="similarity">
    <text evidence="4">Belongs to the Niban family.</text>
</comment>
<feature type="compositionally biased region" description="Low complexity" evidence="15">
    <location>
        <begin position="913"/>
        <end position="924"/>
    </location>
</feature>
<dbReference type="InterPro" id="IPR026088">
    <property type="entry name" value="Niban-like"/>
</dbReference>
<keyword evidence="7" id="KW-0519">Myristate</keyword>
<dbReference type="FunFam" id="2.30.29.30:FF:000255">
    <property type="entry name" value="niban-like protein 1 isoform X1"/>
    <property type="match status" value="1"/>
</dbReference>
<evidence type="ECO:0000256" key="12">
    <source>
        <dbReference type="ARBA" id="ARBA00076702"/>
    </source>
</evidence>
<protein>
    <recommendedName>
        <fullName evidence="11">Protein Niban 2</fullName>
    </recommendedName>
    <alternativeName>
        <fullName evidence="12">Meg-3</fullName>
    </alternativeName>
    <alternativeName>
        <fullName evidence="13">Niban-like protein 1</fullName>
    </alternativeName>
    <alternativeName>
        <fullName evidence="14">Protein FAM129B</fullName>
    </alternativeName>
</protein>
<dbReference type="PANTHER" id="PTHR14392:SF2">
    <property type="entry name" value="PROTEIN NIBAN 2"/>
    <property type="match status" value="1"/>
</dbReference>
<dbReference type="Proteomes" id="UP000314981">
    <property type="component" value="Chromosome 11"/>
</dbReference>
<evidence type="ECO:0000256" key="3">
    <source>
        <dbReference type="ARBA" id="ARBA00004635"/>
    </source>
</evidence>
<dbReference type="GO" id="GO:0005829">
    <property type="term" value="C:cytosol"/>
    <property type="evidence" value="ECO:0007669"/>
    <property type="project" value="UniProtKB-SubCell"/>
</dbReference>
<evidence type="ECO:0000256" key="4">
    <source>
        <dbReference type="ARBA" id="ARBA00010251"/>
    </source>
</evidence>